<gene>
    <name evidence="3" type="ORF">JO380_001408</name>
</gene>
<comment type="caution">
    <text evidence="3">The sequence shown here is derived from an EMBL/GenBank/DDBJ whole genome shotgun (WGS) entry which is preliminary data.</text>
</comment>
<evidence type="ECO:0000313" key="3">
    <source>
        <dbReference type="EMBL" id="MDQ0425027.1"/>
    </source>
</evidence>
<dbReference type="EMBL" id="JAUSVM010000001">
    <property type="protein sequence ID" value="MDQ0425027.1"/>
    <property type="molecule type" value="Genomic_DNA"/>
</dbReference>
<evidence type="ECO:0000256" key="1">
    <source>
        <dbReference type="SAM" id="MobiDB-lite"/>
    </source>
</evidence>
<feature type="signal peptide" evidence="2">
    <location>
        <begin position="1"/>
        <end position="32"/>
    </location>
</feature>
<feature type="region of interest" description="Disordered" evidence="1">
    <location>
        <begin position="175"/>
        <end position="199"/>
    </location>
</feature>
<keyword evidence="4" id="KW-1185">Reference proteome</keyword>
<reference evidence="3 4" key="1">
    <citation type="submission" date="2023-07" db="EMBL/GenBank/DDBJ databases">
        <title>Sequencing the genomes of 1000 actinobacteria strains.</title>
        <authorList>
            <person name="Klenk H.-P."/>
        </authorList>
    </citation>
    <scope>NUCLEOTIDE SEQUENCE [LARGE SCALE GENOMIC DNA]</scope>
    <source>
        <strain evidence="3 4">DSM 14785</strain>
    </source>
</reference>
<accession>A0ABU0GI24</accession>
<name>A0ABU0GI24_9CELL</name>
<proteinExistence type="predicted"/>
<feature type="chain" id="PRO_5045684605" description="Membrane lipoprotein" evidence="2">
    <location>
        <begin position="33"/>
        <end position="199"/>
    </location>
</feature>
<protein>
    <recommendedName>
        <fullName evidence="5">Membrane lipoprotein</fullName>
    </recommendedName>
</protein>
<organism evidence="3 4">
    <name type="scientific">Cellulomonas iranensis</name>
    <dbReference type="NCBI Taxonomy" id="76862"/>
    <lineage>
        <taxon>Bacteria</taxon>
        <taxon>Bacillati</taxon>
        <taxon>Actinomycetota</taxon>
        <taxon>Actinomycetes</taxon>
        <taxon>Micrococcales</taxon>
        <taxon>Cellulomonadaceae</taxon>
        <taxon>Cellulomonas</taxon>
    </lineage>
</organism>
<dbReference type="PROSITE" id="PS51257">
    <property type="entry name" value="PROKAR_LIPOPROTEIN"/>
    <property type="match status" value="1"/>
</dbReference>
<evidence type="ECO:0000313" key="4">
    <source>
        <dbReference type="Proteomes" id="UP001240250"/>
    </source>
</evidence>
<evidence type="ECO:0008006" key="5">
    <source>
        <dbReference type="Google" id="ProtNLM"/>
    </source>
</evidence>
<dbReference type="RefSeq" id="WP_156441933.1">
    <property type="nucleotide sequence ID" value="NZ_JAUSVM010000001.1"/>
</dbReference>
<sequence length="199" mass="19843">MPRRVRATLPSVVLLTALLTAPVLTSCAGLRAADPTGADDARTGGGSTADVDARLAGAGVARDLVRVTDVDGFTVATQSVGVSGDDGFGAFLVGPDGAQLLLRTSRAADPTVVACDDLTDDGADTLRCGVEHEGVHVTLEGDGVDAATLRAAGAAVRVPSGRELAALVVDLPDLGDQPVERGDLPPGDGAPRNDVGEGG</sequence>
<dbReference type="Proteomes" id="UP001240250">
    <property type="component" value="Unassembled WGS sequence"/>
</dbReference>
<evidence type="ECO:0000256" key="2">
    <source>
        <dbReference type="SAM" id="SignalP"/>
    </source>
</evidence>
<keyword evidence="2" id="KW-0732">Signal</keyword>